<feature type="domain" description="EGF-like" evidence="5">
    <location>
        <begin position="968"/>
        <end position="998"/>
    </location>
</feature>
<dbReference type="EMBL" id="CAJJDN010000013">
    <property type="protein sequence ID" value="CAD8059012.1"/>
    <property type="molecule type" value="Genomic_DNA"/>
</dbReference>
<feature type="transmembrane region" description="Helical" evidence="4">
    <location>
        <begin position="2058"/>
        <end position="2081"/>
    </location>
</feature>
<dbReference type="InterPro" id="IPR000742">
    <property type="entry name" value="EGF"/>
</dbReference>
<gene>
    <name evidence="6" type="ORF">PSON_ATCC_30995.1.T0130006</name>
</gene>
<proteinExistence type="predicted"/>
<feature type="transmembrane region" description="Helical" evidence="4">
    <location>
        <begin position="1995"/>
        <end position="2014"/>
    </location>
</feature>
<feature type="transmembrane region" description="Helical" evidence="4">
    <location>
        <begin position="1913"/>
        <end position="1935"/>
    </location>
</feature>
<keyword evidence="2" id="KW-0677">Repeat</keyword>
<dbReference type="NCBIfam" id="TIGR02232">
    <property type="entry name" value="myxo_disulf_rpt"/>
    <property type="match status" value="7"/>
</dbReference>
<dbReference type="SMART" id="SM00261">
    <property type="entry name" value="FU"/>
    <property type="match status" value="9"/>
</dbReference>
<feature type="domain" description="EGF-like" evidence="5">
    <location>
        <begin position="202"/>
        <end position="232"/>
    </location>
</feature>
<keyword evidence="1" id="KW-0732">Signal</keyword>
<feature type="domain" description="EGF-like" evidence="5">
    <location>
        <begin position="1293"/>
        <end position="1327"/>
    </location>
</feature>
<dbReference type="PANTHER" id="PTHR38934:SF6">
    <property type="entry name" value="CHROMOSOME UNDETERMINED SCAFFOLD_176, WHOLE GENOME SHOTGUN SEQUENCE"/>
    <property type="match status" value="1"/>
</dbReference>
<sequence length="2107" mass="242727">MKQQGCKNVCDIDSPINSNGFCQSYPIFTIAQVKFYTLNPENPENPENLKWSIIYDSLNIDISPKVQGTTFTFYGIFKFNAGIYRFFDVQSTQFYSTYLIGLKISILLFNEIPLNCGIQFKINNTYFGSIYRNDSGIQTHKLKIYSTQQTSNSELPYSLIQKYELILYLDIPKSSILFSAIGNYTDNTAGWGMVSVQLTSGYCSQFCQLCEVSFKCKTCLNGYYLYRDGSCIQGCENPYQKKLNSTYCQDYDDETPYSQYLIQEYTNKAIDPHQYQQYTLVSQSGSNFLKGSDIYYSYWQVFRVFGGPFVWAQAKFQRIHNIIDPHHSITIAFYIIYGPQFPIDGKFIYQIENNQPISKSSSNYYLIQPDESKYDKIYEKISHNTNSLTISWECFGTNNEPIYAYCGFFNYYIAVHYCKPYCLECSDQNTCTSWNSTYDSNIVRFSQEECLSTQYFDRDSFQCFQCPISCLTCISKIDCKTCLSTYTLTKLGCICKINQYEDTNQCYDCPDECNQCLSSTYCTECLLTNNRKLINGQCNCIDGYYPIVSNPQCQQCHKFCETCFGPTNNECSKCSNIINIENMESKCSCPTNSYYEDALRTCSLCDQSCQTCFKKTIDGCLTCNSMLNRILKELKCECKPGYYDLSNICTNCPTSEDTTLNQCYKQCNNNQSIWHTIICNSCDSGFQLEFGECQPICGDLQIKGYEQCEDDNQNLNDLCYNCQFQCPIHCQTCDSTTTLPCLDICGDGIVTGIEECEDGNIIQYDGCYNCKYQCQPQCTKCIKGECFECATKGWYIDPTITPWLCKEKCGDLIVIGNEQCDDANLIDTDGCKDCKYYCRIGCSSCNYNSQTCLSCELPGFFPQLYYCKNICGDGLIVIDPSGINSEQCDDGNTINNDGCSSTCQFQCQPSTICLNCVNQRCRECALGYYLSSDQICKPICGDSQLVIDEICEITQSLPYKGCQNCQAKCQTSCQTCNIKGLGCNECKKGYKQIDYLCYSLCGDKIVTDDEQCDDGNLIYGDGCHFCQFACTDSCLYCIKGICYECQDGYQLIQSQCYPICGDYLKSNDEQCEVVDLMQSFQKCQACRFSCDVNCHFCFYGICQKCDDGYELSLNQFYCSKSLQNTQLFIENCEIQITNSCIKCQDNAYYDKIEQQCKSKNTPMDFCEYQLKLQPDFYCSQCFKYCDKCNENSCILCKIGYYLDESFQCNSFCGDGILAHDEQCEIFDQNCFICKYVAPSFCELYFENNCYKCEDGYYFNQFSNICESYCGDGIVVHDEECEDNNQLELGSCFNCKYQCQRECLDCLLGKCKLCESSYILVQSKNICEQIKLCEGLIGLYYDSLTNDCIPFCGDGIIKGYEQCDDKNYIPFDGCYECKYQCDEKCTNCQKGKCYECQNGYYLQIEKCITKCGDGIKIGNELCDDQNDISRDGCSFCKIDPLYKCEEDENLLSFCYKCQDNCNDCKYENDTVKCLRCNIGYFLKDNTCNSCSEKCEECINTPNNCIKCSTNDCKQCHNISGFYFDKSLKSCITKCGDNIIAGTEQCDDGNLIDFDGCNSKCEIEKKFICNEGLCYYIPQKQIDLTYSNSTTKNDLDLMYDDFELDGICNKLQIWIEYFQPDEFSYKIYNQENYTKKGQGLCQIKFNFFKTISEQNLIHLIVPLKDNETRILEDTREIIITPRKLVYYNDDQYAQAQNVVSTSSSFTFALQFIGPITIILGGFNIFWSILDILTWINNFYFLNVDYPLNVQLFFKKIEWGDIFNIPQIYNLNTPDDSYYFEAPPKFTEKEVNPLFLNNIQLMCVLTSLAFIAYCFSVCVVSNIQKKFKPKFYITHKIEFFQINQIQDKNQAECPKKTKKTKKQELPFLINIIYQIAVKFKINFRAQLLYLFGLVFFDICLACFLQLKYKRESDLALIKWNIALAIVGIILIILMFKLYSFVCSQHSILYESLIFQNQYSSLYEGLNTKTILGRNYCFVNLMRKTMFIFFTVYFYENPLLQTSFCCVPCFFNLVLILFQNPFQNKSQLFLQALPDLCIFIILLITTLLAVDDVSNILSFDQKYIIGWVILFFILLSILVQIIFLLKQFGLEIRTRFIQIKELISQKAEVQK</sequence>
<feature type="domain" description="EGF-like" evidence="5">
    <location>
        <begin position="465"/>
        <end position="494"/>
    </location>
</feature>
<keyword evidence="4" id="KW-0812">Transmembrane</keyword>
<keyword evidence="7" id="KW-1185">Reference proteome</keyword>
<dbReference type="PANTHER" id="PTHR38934">
    <property type="entry name" value="HYPHALLY REGULATED CELL WALL PROTEIN 1"/>
    <property type="match status" value="1"/>
</dbReference>
<feature type="transmembrane region" description="Helical" evidence="4">
    <location>
        <begin position="2026"/>
        <end position="2046"/>
    </location>
</feature>
<evidence type="ECO:0000256" key="1">
    <source>
        <dbReference type="ARBA" id="ARBA00022729"/>
    </source>
</evidence>
<evidence type="ECO:0000313" key="6">
    <source>
        <dbReference type="EMBL" id="CAD8059012.1"/>
    </source>
</evidence>
<reference evidence="6" key="1">
    <citation type="submission" date="2021-01" db="EMBL/GenBank/DDBJ databases">
        <authorList>
            <consortium name="Genoscope - CEA"/>
            <person name="William W."/>
        </authorList>
    </citation>
    <scope>NUCLEOTIDE SEQUENCE</scope>
</reference>
<evidence type="ECO:0000256" key="3">
    <source>
        <dbReference type="ARBA" id="ARBA00023157"/>
    </source>
</evidence>
<evidence type="ECO:0000256" key="4">
    <source>
        <dbReference type="SAM" id="Phobius"/>
    </source>
</evidence>
<keyword evidence="4" id="KW-1133">Transmembrane helix</keyword>
<feature type="domain" description="EGF-like" evidence="5">
    <location>
        <begin position="651"/>
        <end position="694"/>
    </location>
</feature>
<feature type="domain" description="EGF-like" evidence="5">
    <location>
        <begin position="512"/>
        <end position="554"/>
    </location>
</feature>
<dbReference type="SMART" id="SM00181">
    <property type="entry name" value="EGF"/>
    <property type="match status" value="12"/>
</dbReference>
<feature type="transmembrane region" description="Helical" evidence="4">
    <location>
        <begin position="1884"/>
        <end position="1901"/>
    </location>
</feature>
<accession>A0A8S1L0K1</accession>
<dbReference type="Proteomes" id="UP000692954">
    <property type="component" value="Unassembled WGS sequence"/>
</dbReference>
<dbReference type="InterPro" id="IPR006212">
    <property type="entry name" value="Furin_repeat"/>
</dbReference>
<feature type="domain" description="EGF-like" evidence="5">
    <location>
        <begin position="1455"/>
        <end position="1487"/>
    </location>
</feature>
<keyword evidence="3" id="KW-1015">Disulfide bond</keyword>
<dbReference type="Pfam" id="PF13948">
    <property type="entry name" value="DUF4215"/>
    <property type="match status" value="12"/>
</dbReference>
<feature type="domain" description="EGF-like" evidence="5">
    <location>
        <begin position="1029"/>
        <end position="1057"/>
    </location>
</feature>
<feature type="domain" description="EGF-like" evidence="5">
    <location>
        <begin position="1089"/>
        <end position="1119"/>
    </location>
</feature>
<evidence type="ECO:0000259" key="5">
    <source>
        <dbReference type="SMART" id="SM00181"/>
    </source>
</evidence>
<evidence type="ECO:0000256" key="2">
    <source>
        <dbReference type="ARBA" id="ARBA00022737"/>
    </source>
</evidence>
<feature type="domain" description="EGF-like" evidence="5">
    <location>
        <begin position="608"/>
        <end position="650"/>
    </location>
</feature>
<dbReference type="CDD" id="cd00064">
    <property type="entry name" value="FU"/>
    <property type="match status" value="1"/>
</dbReference>
<organism evidence="6 7">
    <name type="scientific">Paramecium sonneborni</name>
    <dbReference type="NCBI Taxonomy" id="65129"/>
    <lineage>
        <taxon>Eukaryota</taxon>
        <taxon>Sar</taxon>
        <taxon>Alveolata</taxon>
        <taxon>Ciliophora</taxon>
        <taxon>Intramacronucleata</taxon>
        <taxon>Oligohymenophorea</taxon>
        <taxon>Peniculida</taxon>
        <taxon>Parameciidae</taxon>
        <taxon>Paramecium</taxon>
    </lineage>
</organism>
<feature type="transmembrane region" description="Helical" evidence="4">
    <location>
        <begin position="1796"/>
        <end position="1817"/>
    </location>
</feature>
<dbReference type="InterPro" id="IPR011936">
    <property type="entry name" value="Myxo_disulph_rpt"/>
</dbReference>
<keyword evidence="4" id="KW-0472">Membrane</keyword>
<name>A0A8S1L0K1_9CILI</name>
<evidence type="ECO:0000313" key="7">
    <source>
        <dbReference type="Proteomes" id="UP000692954"/>
    </source>
</evidence>
<protein>
    <recommendedName>
        <fullName evidence="5">EGF-like domain-containing protein</fullName>
    </recommendedName>
</protein>
<feature type="domain" description="EGF-like" evidence="5">
    <location>
        <begin position="1375"/>
        <end position="1407"/>
    </location>
</feature>
<dbReference type="OrthoDB" id="290842at2759"/>
<feature type="domain" description="EGF-like" evidence="5">
    <location>
        <begin position="898"/>
        <end position="937"/>
    </location>
</feature>
<comment type="caution">
    <text evidence="6">The sequence shown here is derived from an EMBL/GenBank/DDBJ whole genome shotgun (WGS) entry which is preliminary data.</text>
</comment>